<keyword evidence="7" id="KW-1185">Reference proteome</keyword>
<feature type="DNA-binding region" description="H-T-H motif" evidence="4">
    <location>
        <begin position="32"/>
        <end position="51"/>
    </location>
</feature>
<keyword evidence="3" id="KW-0804">Transcription</keyword>
<dbReference type="Proteomes" id="UP000281112">
    <property type="component" value="Unassembled WGS sequence"/>
</dbReference>
<dbReference type="InterPro" id="IPR009057">
    <property type="entry name" value="Homeodomain-like_sf"/>
</dbReference>
<dbReference type="Pfam" id="PF00440">
    <property type="entry name" value="TetR_N"/>
    <property type="match status" value="1"/>
</dbReference>
<dbReference type="InterPro" id="IPR001647">
    <property type="entry name" value="HTH_TetR"/>
</dbReference>
<feature type="domain" description="HTH tetR-type" evidence="5">
    <location>
        <begin position="9"/>
        <end position="69"/>
    </location>
</feature>
<evidence type="ECO:0000256" key="1">
    <source>
        <dbReference type="ARBA" id="ARBA00023015"/>
    </source>
</evidence>
<dbReference type="OrthoDB" id="4541465at2"/>
<dbReference type="SUPFAM" id="SSF48498">
    <property type="entry name" value="Tetracyclin repressor-like, C-terminal domain"/>
    <property type="match status" value="1"/>
</dbReference>
<dbReference type="InterPro" id="IPR036271">
    <property type="entry name" value="Tet_transcr_reg_TetR-rel_C_sf"/>
</dbReference>
<name>A0A3N9TJ78_9VIBR</name>
<reference evidence="6 7" key="1">
    <citation type="submission" date="2018-11" db="EMBL/GenBank/DDBJ databases">
        <title>Vibrio LJC006 sp. nov., isolated from seawater during the bloom of the enteromorpha.</title>
        <authorList>
            <person name="Liang J."/>
        </authorList>
    </citation>
    <scope>NUCLEOTIDE SEQUENCE [LARGE SCALE GENOMIC DNA]</scope>
    <source>
        <strain evidence="6 7">LJC006</strain>
    </source>
</reference>
<gene>
    <name evidence="6" type="ORF">EES38_07105</name>
</gene>
<dbReference type="Gene3D" id="1.10.10.60">
    <property type="entry name" value="Homeodomain-like"/>
    <property type="match status" value="1"/>
</dbReference>
<dbReference type="GO" id="GO:0003677">
    <property type="term" value="F:DNA binding"/>
    <property type="evidence" value="ECO:0007669"/>
    <property type="project" value="UniProtKB-UniRule"/>
</dbReference>
<proteinExistence type="predicted"/>
<dbReference type="EMBL" id="RJVQ01000002">
    <property type="protein sequence ID" value="RQW64339.1"/>
    <property type="molecule type" value="Genomic_DNA"/>
</dbReference>
<dbReference type="PRINTS" id="PR00455">
    <property type="entry name" value="HTHTETR"/>
</dbReference>
<evidence type="ECO:0000256" key="2">
    <source>
        <dbReference type="ARBA" id="ARBA00023125"/>
    </source>
</evidence>
<keyword evidence="2 4" id="KW-0238">DNA-binding</keyword>
<sequence length="203" mass="22974">MPYDKSHKEKSRVRIVQAATDLFSRFGFDKVSIGQVMKEAHMTHGAFYSHFESKEALYAECFSELLKESSRARLVKSPLTMNKLLALTANYWGLHQSKKMQPGPESVLFNEPGSDNDKIKQLFQQSYDNVRIMLEKRIVALCRIRKIELSSECISDQARAIMASLVGAVTIAKMISNEDERQKLLKTAQAQILSMLGEGKILT</sequence>
<dbReference type="PANTHER" id="PTHR47506">
    <property type="entry name" value="TRANSCRIPTIONAL REGULATORY PROTEIN"/>
    <property type="match status" value="1"/>
</dbReference>
<evidence type="ECO:0000313" key="6">
    <source>
        <dbReference type="EMBL" id="RQW64339.1"/>
    </source>
</evidence>
<dbReference type="PANTHER" id="PTHR47506:SF7">
    <property type="entry name" value="TRANSCRIPTIONAL REGULATORY PROTEIN"/>
    <property type="match status" value="1"/>
</dbReference>
<keyword evidence="1" id="KW-0805">Transcription regulation</keyword>
<accession>A0A3N9TJ78</accession>
<protein>
    <submittedName>
        <fullName evidence="6">TetR/AcrR family transcriptional regulator</fullName>
    </submittedName>
</protein>
<evidence type="ECO:0000259" key="5">
    <source>
        <dbReference type="PROSITE" id="PS50977"/>
    </source>
</evidence>
<evidence type="ECO:0000256" key="4">
    <source>
        <dbReference type="PROSITE-ProRule" id="PRU00335"/>
    </source>
</evidence>
<dbReference type="SUPFAM" id="SSF46689">
    <property type="entry name" value="Homeodomain-like"/>
    <property type="match status" value="1"/>
</dbReference>
<comment type="caution">
    <text evidence="6">The sequence shown here is derived from an EMBL/GenBank/DDBJ whole genome shotgun (WGS) entry which is preliminary data.</text>
</comment>
<dbReference type="AlphaFoldDB" id="A0A3N9TJ78"/>
<dbReference type="Gene3D" id="1.10.357.10">
    <property type="entry name" value="Tetracycline Repressor, domain 2"/>
    <property type="match status" value="1"/>
</dbReference>
<evidence type="ECO:0000256" key="3">
    <source>
        <dbReference type="ARBA" id="ARBA00023163"/>
    </source>
</evidence>
<evidence type="ECO:0000313" key="7">
    <source>
        <dbReference type="Proteomes" id="UP000281112"/>
    </source>
</evidence>
<dbReference type="PROSITE" id="PS50977">
    <property type="entry name" value="HTH_TETR_2"/>
    <property type="match status" value="1"/>
</dbReference>
<organism evidence="6 7">
    <name type="scientific">Vibrio viridaestus</name>
    <dbReference type="NCBI Taxonomy" id="2487322"/>
    <lineage>
        <taxon>Bacteria</taxon>
        <taxon>Pseudomonadati</taxon>
        <taxon>Pseudomonadota</taxon>
        <taxon>Gammaproteobacteria</taxon>
        <taxon>Vibrionales</taxon>
        <taxon>Vibrionaceae</taxon>
        <taxon>Vibrio</taxon>
    </lineage>
</organism>
<dbReference type="RefSeq" id="WP_124936460.1">
    <property type="nucleotide sequence ID" value="NZ_RJVQ01000002.1"/>
</dbReference>